<dbReference type="STRING" id="749222.Nitsa_0832"/>
<dbReference type="eggNOG" id="COG0457">
    <property type="taxonomic scope" value="Bacteria"/>
</dbReference>
<reference evidence="4 5" key="1">
    <citation type="journal article" date="2011" name="Stand. Genomic Sci.">
        <title>Complete genome sequence of Nitratifractor salsuginis type strain (E9I37-1).</title>
        <authorList>
            <person name="Anderson I."/>
            <person name="Sikorski J."/>
            <person name="Zeytun A."/>
            <person name="Nolan M."/>
            <person name="Lapidus A."/>
            <person name="Lucas S."/>
            <person name="Hammon N."/>
            <person name="Deshpande S."/>
            <person name="Cheng J.F."/>
            <person name="Tapia R."/>
            <person name="Han C."/>
            <person name="Goodwin L."/>
            <person name="Pitluck S."/>
            <person name="Liolios K."/>
            <person name="Pagani I."/>
            <person name="Ivanova N."/>
            <person name="Huntemann M."/>
            <person name="Mavromatis K."/>
            <person name="Ovchinikova G."/>
            <person name="Pati A."/>
            <person name="Chen A."/>
            <person name="Palaniappan K."/>
            <person name="Land M."/>
            <person name="Hauser L."/>
            <person name="Brambilla E.M."/>
            <person name="Ngatchou-Djao O.D."/>
            <person name="Rohde M."/>
            <person name="Tindall B.J."/>
            <person name="Goker M."/>
            <person name="Detter J.C."/>
            <person name="Woyke T."/>
            <person name="Bristow J."/>
            <person name="Eisen J.A."/>
            <person name="Markowitz V."/>
            <person name="Hugenholtz P."/>
            <person name="Klenk H.P."/>
            <person name="Kyrpides N.C."/>
        </authorList>
    </citation>
    <scope>NUCLEOTIDE SEQUENCE [LARGE SCALE GENOMIC DNA]</scope>
    <source>
        <strain evidence="5">DSM 16511 / JCM 12458 / E9I37-1</strain>
    </source>
</reference>
<evidence type="ECO:0000256" key="3">
    <source>
        <dbReference type="PROSITE-ProRule" id="PRU00339"/>
    </source>
</evidence>
<dbReference type="InterPro" id="IPR019734">
    <property type="entry name" value="TPR_rpt"/>
</dbReference>
<dbReference type="InterPro" id="IPR013105">
    <property type="entry name" value="TPR_2"/>
</dbReference>
<proteinExistence type="predicted"/>
<gene>
    <name evidence="4" type="ordered locus">Nitsa_0832</name>
</gene>
<keyword evidence="2 3" id="KW-0802">TPR repeat</keyword>
<protein>
    <submittedName>
        <fullName evidence="4">Tetratricopeptide TPR_1 repeat-containing protein</fullName>
    </submittedName>
</protein>
<evidence type="ECO:0000313" key="4">
    <source>
        <dbReference type="EMBL" id="ADV46094.1"/>
    </source>
</evidence>
<dbReference type="RefSeq" id="WP_013553788.1">
    <property type="nucleotide sequence ID" value="NC_014935.1"/>
</dbReference>
<dbReference type="KEGG" id="nsa:Nitsa_0832"/>
<feature type="repeat" description="TPR" evidence="3">
    <location>
        <begin position="87"/>
        <end position="120"/>
    </location>
</feature>
<sequence>MRRIGIVLLLALQTALYAASALEGYRLWQAQRAAKEGDFTRALQIYRQIKPQNDRLRYNEANLLYRLGKYRAALALYRRILEPSLQGFRLYNMANCYVRLGDYPRARIYYEAAAKFLPADPELRYNLTKIKARLRQQALEDALLMKQKGQKKLCKLERLPYGVRRGFYQGKSFADDFESNQTLYEARFGDLLLKQANIATAHAPKNDASAEELGAEAKRTAIGSSRGQAEGLERQYYERKLKQKSFRSLLIPLSPPKEKRDENDR</sequence>
<dbReference type="AlphaFoldDB" id="E6X2M8"/>
<dbReference type="Gene3D" id="1.25.40.10">
    <property type="entry name" value="Tetratricopeptide repeat domain"/>
    <property type="match status" value="2"/>
</dbReference>
<dbReference type="SMART" id="SM00028">
    <property type="entry name" value="TPR"/>
    <property type="match status" value="2"/>
</dbReference>
<keyword evidence="1" id="KW-0677">Repeat</keyword>
<reference evidence="5" key="2">
    <citation type="submission" date="2011-01" db="EMBL/GenBank/DDBJ databases">
        <title>The complete genome of Nitratifractor salsuginis DSM 16511.</title>
        <authorList>
            <consortium name="US DOE Joint Genome Institute (JGI-PGF)"/>
            <person name="Lucas S."/>
            <person name="Copeland A."/>
            <person name="Lapidus A."/>
            <person name="Bruce D."/>
            <person name="Goodwin L."/>
            <person name="Pitluck S."/>
            <person name="Kyrpides N."/>
            <person name="Mavromatis K."/>
            <person name="Ivanova N."/>
            <person name="Mikhailova N."/>
            <person name="Zeytun A."/>
            <person name="Detter J.C."/>
            <person name="Tapia R."/>
            <person name="Han C."/>
            <person name="Land M."/>
            <person name="Hauser L."/>
            <person name="Markowitz V."/>
            <person name="Cheng J.-F."/>
            <person name="Hugenholtz P."/>
            <person name="Woyke T."/>
            <person name="Wu D."/>
            <person name="Tindall B."/>
            <person name="Schuetze A."/>
            <person name="Brambilla E."/>
            <person name="Klenk H.-P."/>
            <person name="Eisen J.A."/>
        </authorList>
    </citation>
    <scope>NUCLEOTIDE SEQUENCE [LARGE SCALE GENOMIC DNA]</scope>
    <source>
        <strain evidence="5">DSM 16511 / JCM 12458 / E9I37-1</strain>
    </source>
</reference>
<dbReference type="Pfam" id="PF14559">
    <property type="entry name" value="TPR_19"/>
    <property type="match status" value="1"/>
</dbReference>
<accession>E6X2M8</accession>
<evidence type="ECO:0000256" key="2">
    <source>
        <dbReference type="ARBA" id="ARBA00022803"/>
    </source>
</evidence>
<evidence type="ECO:0000313" key="5">
    <source>
        <dbReference type="Proteomes" id="UP000008633"/>
    </source>
</evidence>
<dbReference type="InterPro" id="IPR011990">
    <property type="entry name" value="TPR-like_helical_dom_sf"/>
</dbReference>
<dbReference type="HOGENOM" id="CLU_1049013_0_0_7"/>
<organism evidence="4 5">
    <name type="scientific">Nitratifractor salsuginis (strain DSM 16511 / JCM 12458 / E9I37-1)</name>
    <dbReference type="NCBI Taxonomy" id="749222"/>
    <lineage>
        <taxon>Bacteria</taxon>
        <taxon>Pseudomonadati</taxon>
        <taxon>Campylobacterota</taxon>
        <taxon>Epsilonproteobacteria</taxon>
        <taxon>Campylobacterales</taxon>
        <taxon>Sulfurovaceae</taxon>
        <taxon>Nitratifractor</taxon>
    </lineage>
</organism>
<evidence type="ECO:0000256" key="1">
    <source>
        <dbReference type="ARBA" id="ARBA00022737"/>
    </source>
</evidence>
<name>E6X2M8_NITSE</name>
<dbReference type="PROSITE" id="PS50005">
    <property type="entry name" value="TPR"/>
    <property type="match status" value="1"/>
</dbReference>
<dbReference type="Pfam" id="PF07719">
    <property type="entry name" value="TPR_2"/>
    <property type="match status" value="1"/>
</dbReference>
<keyword evidence="5" id="KW-1185">Reference proteome</keyword>
<dbReference type="Proteomes" id="UP000008633">
    <property type="component" value="Chromosome"/>
</dbReference>
<dbReference type="EMBL" id="CP002452">
    <property type="protein sequence ID" value="ADV46094.1"/>
    <property type="molecule type" value="Genomic_DNA"/>
</dbReference>
<dbReference type="SUPFAM" id="SSF48452">
    <property type="entry name" value="TPR-like"/>
    <property type="match status" value="1"/>
</dbReference>